<dbReference type="EMBL" id="KZ293659">
    <property type="protein sequence ID" value="PBK92120.1"/>
    <property type="molecule type" value="Genomic_DNA"/>
</dbReference>
<organism evidence="2 3">
    <name type="scientific">Armillaria gallica</name>
    <name type="common">Bulbous honey fungus</name>
    <name type="synonym">Armillaria bulbosa</name>
    <dbReference type="NCBI Taxonomy" id="47427"/>
    <lineage>
        <taxon>Eukaryota</taxon>
        <taxon>Fungi</taxon>
        <taxon>Dikarya</taxon>
        <taxon>Basidiomycota</taxon>
        <taxon>Agaricomycotina</taxon>
        <taxon>Agaricomycetes</taxon>
        <taxon>Agaricomycetidae</taxon>
        <taxon>Agaricales</taxon>
        <taxon>Marasmiineae</taxon>
        <taxon>Physalacriaceae</taxon>
        <taxon>Armillaria</taxon>
    </lineage>
</organism>
<dbReference type="OrthoDB" id="3028473at2759"/>
<name>A0A2H3DDD3_ARMGA</name>
<protein>
    <submittedName>
        <fullName evidence="2">NADH:flavin oxidoreductase/NADH oxidase</fullName>
    </submittedName>
</protein>
<dbReference type="Gene3D" id="3.20.20.70">
    <property type="entry name" value="Aldolase class I"/>
    <property type="match status" value="1"/>
</dbReference>
<dbReference type="Proteomes" id="UP000217790">
    <property type="component" value="Unassembled WGS sequence"/>
</dbReference>
<proteinExistence type="predicted"/>
<dbReference type="InParanoid" id="A0A2H3DDD3"/>
<dbReference type="PANTHER" id="PTHR22893">
    <property type="entry name" value="NADH OXIDOREDUCTASE-RELATED"/>
    <property type="match status" value="1"/>
</dbReference>
<keyword evidence="3" id="KW-1185">Reference proteome</keyword>
<feature type="domain" description="NADH:flavin oxidoreductase/NADH oxidase N-terminal" evidence="1">
    <location>
        <begin position="4"/>
        <end position="97"/>
    </location>
</feature>
<dbReference type="InterPro" id="IPR001155">
    <property type="entry name" value="OxRdtase_FMN_N"/>
</dbReference>
<dbReference type="GO" id="GO:0016491">
    <property type="term" value="F:oxidoreductase activity"/>
    <property type="evidence" value="ECO:0007669"/>
    <property type="project" value="InterPro"/>
</dbReference>
<dbReference type="GO" id="GO:0010181">
    <property type="term" value="F:FMN binding"/>
    <property type="evidence" value="ECO:0007669"/>
    <property type="project" value="InterPro"/>
</dbReference>
<dbReference type="InterPro" id="IPR013785">
    <property type="entry name" value="Aldolase_TIM"/>
</dbReference>
<evidence type="ECO:0000313" key="3">
    <source>
        <dbReference type="Proteomes" id="UP000217790"/>
    </source>
</evidence>
<gene>
    <name evidence="2" type="ORF">ARMGADRAFT_1080914</name>
</gene>
<dbReference type="Pfam" id="PF00724">
    <property type="entry name" value="Oxidored_FMN"/>
    <property type="match status" value="1"/>
</dbReference>
<dbReference type="PANTHER" id="PTHR22893:SF91">
    <property type="entry name" value="NADPH DEHYDROGENASE 2-RELATED"/>
    <property type="match status" value="1"/>
</dbReference>
<dbReference type="InterPro" id="IPR045247">
    <property type="entry name" value="Oye-like"/>
</dbReference>
<reference evidence="3" key="1">
    <citation type="journal article" date="2017" name="Nat. Ecol. Evol.">
        <title>Genome expansion and lineage-specific genetic innovations in the forest pathogenic fungi Armillaria.</title>
        <authorList>
            <person name="Sipos G."/>
            <person name="Prasanna A.N."/>
            <person name="Walter M.C."/>
            <person name="O'Connor E."/>
            <person name="Balint B."/>
            <person name="Krizsan K."/>
            <person name="Kiss B."/>
            <person name="Hess J."/>
            <person name="Varga T."/>
            <person name="Slot J."/>
            <person name="Riley R."/>
            <person name="Boka B."/>
            <person name="Rigling D."/>
            <person name="Barry K."/>
            <person name="Lee J."/>
            <person name="Mihaltcheva S."/>
            <person name="LaButti K."/>
            <person name="Lipzen A."/>
            <person name="Waldron R."/>
            <person name="Moloney N.M."/>
            <person name="Sperisen C."/>
            <person name="Kredics L."/>
            <person name="Vagvoelgyi C."/>
            <person name="Patrignani A."/>
            <person name="Fitzpatrick D."/>
            <person name="Nagy I."/>
            <person name="Doyle S."/>
            <person name="Anderson J.B."/>
            <person name="Grigoriev I.V."/>
            <person name="Gueldener U."/>
            <person name="Muensterkoetter M."/>
            <person name="Nagy L.G."/>
        </authorList>
    </citation>
    <scope>NUCLEOTIDE SEQUENCE [LARGE SCALE GENOMIC DNA]</scope>
    <source>
        <strain evidence="3">Ar21-2</strain>
    </source>
</reference>
<dbReference type="SUPFAM" id="SSF51395">
    <property type="entry name" value="FMN-linked oxidoreductases"/>
    <property type="match status" value="1"/>
</dbReference>
<accession>A0A2H3DDD3</accession>
<evidence type="ECO:0000313" key="2">
    <source>
        <dbReference type="EMBL" id="PBK92120.1"/>
    </source>
</evidence>
<dbReference type="STRING" id="47427.A0A2H3DDD3"/>
<evidence type="ECO:0000259" key="1">
    <source>
        <dbReference type="Pfam" id="PF00724"/>
    </source>
</evidence>
<sequence length="101" mass="11345">MTVEEPIQEYVMLYVDAARNATKAGFDGVEIHGANGYLLDQFTQDVSNRRSDQYGGSIMNRVRFPLHVIDTVVDAMGAGKTVYRLSPWNFFRHDNEGSQTG</sequence>
<dbReference type="AlphaFoldDB" id="A0A2H3DDD3"/>